<organism evidence="4 5">
    <name type="scientific">Marasmiellus scandens</name>
    <dbReference type="NCBI Taxonomy" id="2682957"/>
    <lineage>
        <taxon>Eukaryota</taxon>
        <taxon>Fungi</taxon>
        <taxon>Dikarya</taxon>
        <taxon>Basidiomycota</taxon>
        <taxon>Agaricomycotina</taxon>
        <taxon>Agaricomycetes</taxon>
        <taxon>Agaricomycetidae</taxon>
        <taxon>Agaricales</taxon>
        <taxon>Marasmiineae</taxon>
        <taxon>Omphalotaceae</taxon>
        <taxon>Marasmiellus</taxon>
    </lineage>
</organism>
<feature type="domain" description="Alpha-L-rhamnosidase C-terminal" evidence="3">
    <location>
        <begin position="582"/>
        <end position="644"/>
    </location>
</feature>
<dbReference type="InterPro" id="IPR035398">
    <property type="entry name" value="Bac_rhamnosid_C"/>
</dbReference>
<evidence type="ECO:0008006" key="6">
    <source>
        <dbReference type="Google" id="ProtNLM"/>
    </source>
</evidence>
<evidence type="ECO:0000259" key="2">
    <source>
        <dbReference type="Pfam" id="PF17389"/>
    </source>
</evidence>
<dbReference type="EMBL" id="JBANRG010000001">
    <property type="protein sequence ID" value="KAK7472420.1"/>
    <property type="molecule type" value="Genomic_DNA"/>
</dbReference>
<protein>
    <recommendedName>
        <fullName evidence="6">Glycoside hydrolase family 78 protein</fullName>
    </recommendedName>
</protein>
<dbReference type="PANTHER" id="PTHR34987:SF6">
    <property type="entry name" value="ALPHA-L-RHAMNOSIDASE SIX-HAIRPIN GLYCOSIDASE DOMAIN-CONTAINING PROTEIN"/>
    <property type="match status" value="1"/>
</dbReference>
<keyword evidence="5" id="KW-1185">Reference proteome</keyword>
<dbReference type="Pfam" id="PF17389">
    <property type="entry name" value="Bac_rhamnosid6H"/>
    <property type="match status" value="1"/>
</dbReference>
<evidence type="ECO:0000313" key="5">
    <source>
        <dbReference type="Proteomes" id="UP001498398"/>
    </source>
</evidence>
<comment type="caution">
    <text evidence="4">The sequence shown here is derived from an EMBL/GenBank/DDBJ whole genome shotgun (WGS) entry which is preliminary data.</text>
</comment>
<dbReference type="Gene3D" id="2.60.420.10">
    <property type="entry name" value="Maltose phosphorylase, domain 3"/>
    <property type="match status" value="1"/>
</dbReference>
<dbReference type="Proteomes" id="UP001498398">
    <property type="component" value="Unassembled WGS sequence"/>
</dbReference>
<dbReference type="InterPro" id="IPR012341">
    <property type="entry name" value="6hp_glycosidase-like_sf"/>
</dbReference>
<dbReference type="InterPro" id="IPR035396">
    <property type="entry name" value="Bac_rhamnosid6H"/>
</dbReference>
<gene>
    <name evidence="4" type="ORF">VKT23_000534</name>
</gene>
<evidence type="ECO:0000259" key="3">
    <source>
        <dbReference type="Pfam" id="PF17390"/>
    </source>
</evidence>
<sequence>MTMCIILLFPFLLYIVRASAPSGPWDQFNYAPPSRVVPPQSVHSVVGAVNGAQNLVSGSDGIATFSGNGSYVVLDFGKEVGGKVSLTVNNASLDSALSLSFTESPLFINPYLSDDSCISIASQDSDGVQALPSPLPEGLFTQTLGEQRGGFRYMSIVSNNDAPVTISNISVEITFMPQMDDLRAYTGYFFAEDPNFHDPDFLTKVWYAGAYTVQTNTIDSNQARRFPCPQPHGWANNASGGPVEGTILVDGAKRDRNVWPGDMGISTFTEVVTTGDLESSKNSLRVMFSTQDPLTGALQYSGPPINAVGSDTYIAWSLIGTHTVWFHTGDLDFVRDVWANFTLALAFLESQVDETGLMNVPVEFSNDWGRDGGQGHNSAANVMLYRALFTASELTAQFGDNELSSAYAVNASALKAAINSILWDETVGMYRDNETTTLHPQDANSLAIVFNVTQNEDQIQSISEGLTAFWTDIGPLSPEINDTIIPFIGGFELQAHFIAGQGERALDLLHREWGYMLYTNISVQSTLLEGFTANGSLGYRGAEGYNFDHTNPSHAHGWSTGPTFALTAHVAGIQLNSPLGETWAVKPVLSGLSAAEGGFEAVMGWYGTKWSTDEDTFSITIETPAGTSGTVTLPGAGALTVDGEETSQLVESPLTLSGGSHTIVRKLKA</sequence>
<name>A0ABR1K6V1_9AGAR</name>
<feature type="chain" id="PRO_5047246574" description="Glycoside hydrolase family 78 protein" evidence="1">
    <location>
        <begin position="19"/>
        <end position="669"/>
    </location>
</feature>
<feature type="domain" description="Alpha-L-rhamnosidase six-hairpin glycosidase" evidence="2">
    <location>
        <begin position="247"/>
        <end position="467"/>
    </location>
</feature>
<keyword evidence="1" id="KW-0732">Signal</keyword>
<accession>A0ABR1K6V1</accession>
<evidence type="ECO:0000313" key="4">
    <source>
        <dbReference type="EMBL" id="KAK7472420.1"/>
    </source>
</evidence>
<dbReference type="Pfam" id="PF17390">
    <property type="entry name" value="Bac_rhamnosid_C"/>
    <property type="match status" value="1"/>
</dbReference>
<dbReference type="InterPro" id="IPR008928">
    <property type="entry name" value="6-hairpin_glycosidase_sf"/>
</dbReference>
<proteinExistence type="predicted"/>
<evidence type="ECO:0000256" key="1">
    <source>
        <dbReference type="SAM" id="SignalP"/>
    </source>
</evidence>
<dbReference type="SUPFAM" id="SSF48208">
    <property type="entry name" value="Six-hairpin glycosidases"/>
    <property type="match status" value="1"/>
</dbReference>
<dbReference type="Gene3D" id="1.50.10.10">
    <property type="match status" value="1"/>
</dbReference>
<feature type="signal peptide" evidence="1">
    <location>
        <begin position="1"/>
        <end position="18"/>
    </location>
</feature>
<reference evidence="4 5" key="1">
    <citation type="submission" date="2024-01" db="EMBL/GenBank/DDBJ databases">
        <title>A draft genome for the cacao thread blight pathogen Marasmiellus scandens.</title>
        <authorList>
            <person name="Baruah I.K."/>
            <person name="Leung J."/>
            <person name="Bukari Y."/>
            <person name="Amoako-Attah I."/>
            <person name="Meinhardt L.W."/>
            <person name="Bailey B.A."/>
            <person name="Cohen S.P."/>
        </authorList>
    </citation>
    <scope>NUCLEOTIDE SEQUENCE [LARGE SCALE GENOMIC DNA]</scope>
    <source>
        <strain evidence="4 5">GH-19</strain>
    </source>
</reference>
<dbReference type="PANTHER" id="PTHR34987">
    <property type="entry name" value="C, PUTATIVE (AFU_ORTHOLOGUE AFUA_3G02880)-RELATED"/>
    <property type="match status" value="1"/>
</dbReference>